<dbReference type="InterPro" id="IPR020588">
    <property type="entry name" value="RecA_ATP-bd"/>
</dbReference>
<protein>
    <recommendedName>
        <fullName evidence="2 7">Protein RecA</fullName>
    </recommendedName>
    <alternativeName>
        <fullName evidence="7 8">Recombinase A</fullName>
    </alternativeName>
</protein>
<comment type="subcellular location">
    <subcellularLocation>
        <location evidence="7">Cytoplasm</location>
    </subcellularLocation>
</comment>
<dbReference type="SMART" id="SM00382">
    <property type="entry name" value="AAA"/>
    <property type="match status" value="1"/>
</dbReference>
<keyword evidence="3 7" id="KW-0547">Nucleotide-binding</keyword>
<dbReference type="InterPro" id="IPR023400">
    <property type="entry name" value="RecA_C_sf"/>
</dbReference>
<feature type="domain" description="RecA family profile 2" evidence="11">
    <location>
        <begin position="216"/>
        <end position="289"/>
    </location>
</feature>
<dbReference type="PANTHER" id="PTHR45900:SF1">
    <property type="entry name" value="MITOCHONDRIAL DNA REPAIR PROTEIN RECA HOMOLOG-RELATED"/>
    <property type="match status" value="1"/>
</dbReference>
<evidence type="ECO:0000313" key="12">
    <source>
        <dbReference type="EMBL" id="MCP9611126.1"/>
    </source>
</evidence>
<evidence type="ECO:0000256" key="9">
    <source>
        <dbReference type="RuleBase" id="RU004527"/>
    </source>
</evidence>
<comment type="caution">
    <text evidence="12">The sequence shown here is derived from an EMBL/GenBank/DDBJ whole genome shotgun (WGS) entry which is preliminary data.</text>
</comment>
<feature type="domain" description="RecA family profile 1" evidence="10">
    <location>
        <begin position="52"/>
        <end position="211"/>
    </location>
</feature>
<evidence type="ECO:0000259" key="11">
    <source>
        <dbReference type="PROSITE" id="PS50163"/>
    </source>
</evidence>
<dbReference type="PROSITE" id="PS50162">
    <property type="entry name" value="RECA_2"/>
    <property type="match status" value="1"/>
</dbReference>
<keyword evidence="4 7" id="KW-0067">ATP-binding</keyword>
<evidence type="ECO:0000256" key="4">
    <source>
        <dbReference type="ARBA" id="ARBA00022840"/>
    </source>
</evidence>
<evidence type="ECO:0000256" key="8">
    <source>
        <dbReference type="RuleBase" id="RU000526"/>
    </source>
</evidence>
<dbReference type="PROSITE" id="PS50163">
    <property type="entry name" value="RECA_3"/>
    <property type="match status" value="1"/>
</dbReference>
<keyword evidence="7 9" id="KW-0227">DNA damage</keyword>
<dbReference type="Pfam" id="PF21096">
    <property type="entry name" value="RecA_C"/>
    <property type="match status" value="1"/>
</dbReference>
<comment type="similarity">
    <text evidence="1 7 9">Belongs to the RecA family.</text>
</comment>
<evidence type="ECO:0000256" key="5">
    <source>
        <dbReference type="ARBA" id="ARBA00023125"/>
    </source>
</evidence>
<sequence>MAEKEAENKIEKGGKIAVPSEKLKALQAAMDKIEKNYGKGAIMKMGDDHVEEVAVISTGSIGLNAALGVGGLPRGRVIEIYGPESSGKTTLAIHAIAEAQKAGGIAAIIDAEHAFDRFYAEKLGVDVENLWISQPDSGEQALEIAEQLIRSSAVDIVVIDSVAALTPKAELEGEMGDSKMGLQARLMSQALRKLTATINKTNTTCIFINQLRDKLGVMFGNPETTTGGNALKFYASVRLDIRRISQIKDGDEVIGNQTRVKVVKNKVAPPFRKAEFDIMFGEGISKSGEIIDLGVEKGIIKKSGSWFSYGETKLGQGRDAAKKCILDNPELADELEGLIMEALKPVK</sequence>
<dbReference type="InterPro" id="IPR020584">
    <property type="entry name" value="DNA_recomb/repair_RecA_CS"/>
</dbReference>
<organism evidence="12 13">
    <name type="scientific">Coprobacter tertius</name>
    <dbReference type="NCBI Taxonomy" id="2944915"/>
    <lineage>
        <taxon>Bacteria</taxon>
        <taxon>Pseudomonadati</taxon>
        <taxon>Bacteroidota</taxon>
        <taxon>Bacteroidia</taxon>
        <taxon>Bacteroidales</taxon>
        <taxon>Barnesiellaceae</taxon>
        <taxon>Coprobacter</taxon>
    </lineage>
</organism>
<accession>A0ABT1MGZ1</accession>
<dbReference type="PROSITE" id="PS00321">
    <property type="entry name" value="RECA_1"/>
    <property type="match status" value="1"/>
</dbReference>
<dbReference type="PANTHER" id="PTHR45900">
    <property type="entry name" value="RECA"/>
    <property type="match status" value="1"/>
</dbReference>
<evidence type="ECO:0000256" key="3">
    <source>
        <dbReference type="ARBA" id="ARBA00022741"/>
    </source>
</evidence>
<dbReference type="Gene3D" id="3.40.50.300">
    <property type="entry name" value="P-loop containing nucleotide triphosphate hydrolases"/>
    <property type="match status" value="1"/>
</dbReference>
<dbReference type="RefSeq" id="WP_255025785.1">
    <property type="nucleotide sequence ID" value="NZ_JANDHW010000002.1"/>
</dbReference>
<keyword evidence="6 7" id="KW-0233">DNA recombination</keyword>
<evidence type="ECO:0000256" key="1">
    <source>
        <dbReference type="ARBA" id="ARBA00009391"/>
    </source>
</evidence>
<dbReference type="InterPro" id="IPR049428">
    <property type="entry name" value="RecA-like_N"/>
</dbReference>
<dbReference type="EMBL" id="JANDHW010000002">
    <property type="protein sequence ID" value="MCP9611126.1"/>
    <property type="molecule type" value="Genomic_DNA"/>
</dbReference>
<reference evidence="12 13" key="1">
    <citation type="submission" date="2022-07" db="EMBL/GenBank/DDBJ databases">
        <title>Fecal culturing of patients with breast cancer.</title>
        <authorList>
            <person name="Teng N.M.Y."/>
            <person name="Kiu R."/>
            <person name="Evans R."/>
            <person name="Baker D.J."/>
            <person name="Zenner C."/>
            <person name="Robinson S.D."/>
            <person name="Hall L.J."/>
        </authorList>
    </citation>
    <scope>NUCLEOTIDE SEQUENCE [LARGE SCALE GENOMIC DNA]</scope>
    <source>
        <strain evidence="12 13">LH1063</strain>
    </source>
</reference>
<evidence type="ECO:0000256" key="7">
    <source>
        <dbReference type="HAMAP-Rule" id="MF_00268"/>
    </source>
</evidence>
<dbReference type="InterPro" id="IPR020587">
    <property type="entry name" value="RecA_monomer-monomer_interface"/>
</dbReference>
<keyword evidence="5 7" id="KW-0238">DNA-binding</keyword>
<dbReference type="HAMAP" id="MF_00268">
    <property type="entry name" value="RecA"/>
    <property type="match status" value="1"/>
</dbReference>
<keyword evidence="7" id="KW-0963">Cytoplasm</keyword>
<dbReference type="InterPro" id="IPR027417">
    <property type="entry name" value="P-loop_NTPase"/>
</dbReference>
<dbReference type="CDD" id="cd00983">
    <property type="entry name" value="RecA"/>
    <property type="match status" value="1"/>
</dbReference>
<evidence type="ECO:0000259" key="10">
    <source>
        <dbReference type="PROSITE" id="PS50162"/>
    </source>
</evidence>
<evidence type="ECO:0000256" key="2">
    <source>
        <dbReference type="ARBA" id="ARBA00015553"/>
    </source>
</evidence>
<dbReference type="SUPFAM" id="SSF54752">
    <property type="entry name" value="RecA protein, C-terminal domain"/>
    <property type="match status" value="1"/>
</dbReference>
<dbReference type="Proteomes" id="UP001205603">
    <property type="component" value="Unassembled WGS sequence"/>
</dbReference>
<feature type="binding site" evidence="7">
    <location>
        <begin position="82"/>
        <end position="89"/>
    </location>
    <ligand>
        <name>ATP</name>
        <dbReference type="ChEBI" id="CHEBI:30616"/>
    </ligand>
</feature>
<dbReference type="SUPFAM" id="SSF52540">
    <property type="entry name" value="P-loop containing nucleoside triphosphate hydrolases"/>
    <property type="match status" value="1"/>
</dbReference>
<gene>
    <name evidence="7 12" type="primary">recA</name>
    <name evidence="12" type="ORF">NMU02_03340</name>
</gene>
<dbReference type="InterPro" id="IPR003593">
    <property type="entry name" value="AAA+_ATPase"/>
</dbReference>
<dbReference type="InterPro" id="IPR013765">
    <property type="entry name" value="DNA_recomb/repair_RecA"/>
</dbReference>
<proteinExistence type="inferred from homology"/>
<dbReference type="PRINTS" id="PR00142">
    <property type="entry name" value="RECA"/>
</dbReference>
<keyword evidence="7 8" id="KW-0234">DNA repair</keyword>
<name>A0ABT1MGZ1_9BACT</name>
<keyword evidence="13" id="KW-1185">Reference proteome</keyword>
<dbReference type="InterPro" id="IPR049261">
    <property type="entry name" value="RecA-like_C"/>
</dbReference>
<dbReference type="NCBIfam" id="TIGR02012">
    <property type="entry name" value="tigrfam_recA"/>
    <property type="match status" value="1"/>
</dbReference>
<comment type="function">
    <text evidence="7">Can catalyze the hydrolysis of ATP in the presence of single-stranded DNA, the ATP-dependent uptake of single-stranded DNA by duplex DNA, and the ATP-dependent hybridization of homologous single-stranded DNAs. It interacts with LexA causing its activation and leading to its autocatalytic cleavage.</text>
</comment>
<dbReference type="Pfam" id="PF00154">
    <property type="entry name" value="RecA_N"/>
    <property type="match status" value="1"/>
</dbReference>
<evidence type="ECO:0000313" key="13">
    <source>
        <dbReference type="Proteomes" id="UP001205603"/>
    </source>
</evidence>
<evidence type="ECO:0000256" key="6">
    <source>
        <dbReference type="ARBA" id="ARBA00023172"/>
    </source>
</evidence>
<keyword evidence="7 8" id="KW-0742">SOS response</keyword>